<keyword evidence="4 11" id="KW-0963">Cytoplasm</keyword>
<keyword evidence="6" id="KW-0810">Translation regulation</keyword>
<dbReference type="InterPro" id="IPR036053">
    <property type="entry name" value="PABP-dom"/>
</dbReference>
<dbReference type="SMART" id="SM00361">
    <property type="entry name" value="RRM_1"/>
    <property type="match status" value="4"/>
</dbReference>
<comment type="similarity">
    <text evidence="3 11">Belongs to the polyadenylate-binding protein type-1 family.</text>
</comment>
<evidence type="ECO:0000259" key="12">
    <source>
        <dbReference type="PROSITE" id="PS50102"/>
    </source>
</evidence>
<dbReference type="FunFam" id="3.30.70.330:FF:000590">
    <property type="entry name" value="Polyadenylate-binding protein 5"/>
    <property type="match status" value="1"/>
</dbReference>
<dbReference type="Pfam" id="PF00658">
    <property type="entry name" value="MLLE"/>
    <property type="match status" value="1"/>
</dbReference>
<dbReference type="InterPro" id="IPR003954">
    <property type="entry name" value="RRM_euk-type"/>
</dbReference>
<dbReference type="SMART" id="SM00360">
    <property type="entry name" value="RRM"/>
    <property type="match status" value="4"/>
</dbReference>
<dbReference type="FunFam" id="3.30.70.330:FF:000651">
    <property type="entry name" value="Poly(A) binding protein cytoplasmic 1 like"/>
    <property type="match status" value="1"/>
</dbReference>
<evidence type="ECO:0000256" key="5">
    <source>
        <dbReference type="ARBA" id="ARBA00022737"/>
    </source>
</evidence>
<feature type="domain" description="RRM" evidence="12">
    <location>
        <begin position="46"/>
        <end position="123"/>
    </location>
</feature>
<dbReference type="CDD" id="cd12380">
    <property type="entry name" value="RRM3_I_PABPs"/>
    <property type="match status" value="1"/>
</dbReference>
<evidence type="ECO:0000256" key="11">
    <source>
        <dbReference type="RuleBase" id="RU362004"/>
    </source>
</evidence>
<evidence type="ECO:0000256" key="3">
    <source>
        <dbReference type="ARBA" id="ARBA00008557"/>
    </source>
</evidence>
<evidence type="ECO:0000256" key="2">
    <source>
        <dbReference type="ARBA" id="ARBA00004496"/>
    </source>
</evidence>
<dbReference type="SUPFAM" id="SSF63570">
    <property type="entry name" value="PABC (PABP) domain"/>
    <property type="match status" value="1"/>
</dbReference>
<reference evidence="14" key="1">
    <citation type="submission" date="2018-11" db="EMBL/GenBank/DDBJ databases">
        <authorList>
            <consortium name="Genoscope - CEA"/>
            <person name="William W."/>
        </authorList>
    </citation>
    <scope>NUCLEOTIDE SEQUENCE</scope>
</reference>
<proteinExistence type="inferred from homology"/>
<name>A0A3P6D6T7_BRAOL</name>
<evidence type="ECO:0000259" key="13">
    <source>
        <dbReference type="PROSITE" id="PS51309"/>
    </source>
</evidence>
<keyword evidence="8" id="KW-0539">Nucleus</keyword>
<dbReference type="EMBL" id="LR031874">
    <property type="protein sequence ID" value="VDD22790.1"/>
    <property type="molecule type" value="Genomic_DNA"/>
</dbReference>
<evidence type="ECO:0000256" key="10">
    <source>
        <dbReference type="PROSITE-ProRule" id="PRU00176"/>
    </source>
</evidence>
<dbReference type="GO" id="GO:0005634">
    <property type="term" value="C:nucleus"/>
    <property type="evidence" value="ECO:0007669"/>
    <property type="project" value="UniProtKB-SubCell"/>
</dbReference>
<accession>A0A3P6D6T7</accession>
<comment type="function">
    <text evidence="9">Binds the poly(A) tail of mRNA. Appears to be an important mediator of the multiple roles of the poly(A) tail in mRNA biogenesis, stability and translation.</text>
</comment>
<evidence type="ECO:0000256" key="7">
    <source>
        <dbReference type="ARBA" id="ARBA00022884"/>
    </source>
</evidence>
<dbReference type="GO" id="GO:1990904">
    <property type="term" value="C:ribonucleoprotein complex"/>
    <property type="evidence" value="ECO:0007669"/>
    <property type="project" value="InterPro"/>
</dbReference>
<dbReference type="InterPro" id="IPR002343">
    <property type="entry name" value="Hud_Sxl_RNA"/>
</dbReference>
<dbReference type="CDD" id="cd12381">
    <property type="entry name" value="RRM4_I_PABPs"/>
    <property type="match status" value="1"/>
</dbReference>
<feature type="domain" description="RRM" evidence="12">
    <location>
        <begin position="226"/>
        <end position="303"/>
    </location>
</feature>
<dbReference type="FunFam" id="3.30.70.330:FF:000003">
    <property type="entry name" value="Polyadenylate-binding protein"/>
    <property type="match status" value="1"/>
</dbReference>
<evidence type="ECO:0000256" key="8">
    <source>
        <dbReference type="ARBA" id="ARBA00023242"/>
    </source>
</evidence>
<dbReference type="SMART" id="SM00517">
    <property type="entry name" value="PolyA"/>
    <property type="match status" value="1"/>
</dbReference>
<dbReference type="PANTHER" id="PTHR24012">
    <property type="entry name" value="RNA BINDING PROTEIN"/>
    <property type="match status" value="1"/>
</dbReference>
<evidence type="ECO:0000256" key="1">
    <source>
        <dbReference type="ARBA" id="ARBA00004123"/>
    </source>
</evidence>
<dbReference type="NCBIfam" id="TIGR01628">
    <property type="entry name" value="PABP-1234"/>
    <property type="match status" value="1"/>
</dbReference>
<evidence type="ECO:0000256" key="6">
    <source>
        <dbReference type="ARBA" id="ARBA00022845"/>
    </source>
</evidence>
<dbReference type="GO" id="GO:0003723">
    <property type="term" value="F:RNA binding"/>
    <property type="evidence" value="ECO:0007669"/>
    <property type="project" value="UniProtKB-UniRule"/>
</dbReference>
<dbReference type="InterPro" id="IPR000504">
    <property type="entry name" value="RRM_dom"/>
</dbReference>
<evidence type="ECO:0000313" key="14">
    <source>
        <dbReference type="EMBL" id="VDD22790.1"/>
    </source>
</evidence>
<feature type="domain" description="PABC" evidence="13">
    <location>
        <begin position="570"/>
        <end position="647"/>
    </location>
</feature>
<comment type="subcellular location">
    <subcellularLocation>
        <location evidence="2 11">Cytoplasm</location>
    </subcellularLocation>
    <subcellularLocation>
        <location evidence="1">Nucleus</location>
    </subcellularLocation>
</comment>
<feature type="domain" description="RRM" evidence="12">
    <location>
        <begin position="133"/>
        <end position="210"/>
    </location>
</feature>
<dbReference type="PROSITE" id="PS51309">
    <property type="entry name" value="PABC"/>
    <property type="match status" value="1"/>
</dbReference>
<dbReference type="InterPro" id="IPR035979">
    <property type="entry name" value="RBD_domain_sf"/>
</dbReference>
<dbReference type="CDD" id="cd12379">
    <property type="entry name" value="RRM2_I_PABPs"/>
    <property type="match status" value="1"/>
</dbReference>
<dbReference type="GO" id="GO:0005737">
    <property type="term" value="C:cytoplasm"/>
    <property type="evidence" value="ECO:0007669"/>
    <property type="project" value="UniProtKB-SubCell"/>
</dbReference>
<evidence type="ECO:0000256" key="4">
    <source>
        <dbReference type="ARBA" id="ARBA00022490"/>
    </source>
</evidence>
<dbReference type="InterPro" id="IPR045305">
    <property type="entry name" value="RRM2_I_PABPs"/>
</dbReference>
<dbReference type="InterPro" id="IPR002004">
    <property type="entry name" value="PABP_HYD_C"/>
</dbReference>
<dbReference type="PROSITE" id="PS50102">
    <property type="entry name" value="RRM"/>
    <property type="match status" value="4"/>
</dbReference>
<sequence>MAAASGTAPTTAMVDQAPNQPAVPTVTQVAAAAAPAVEALQTHPNSSLYVGDLDKSVNEAHLLDLFNQVAPVQTVRVCRDLTHRSLGYAYVNFANPNDAMRAMDTLNYTPIKDRPIRIMRSNRDPSTRLSGKGNVFIKNLDVSIDNKDLYDTFSTFGTILSCKVEMTLSGRSRGYGFVQFEKEETAQAAIEKLNGMLLNDKKVFVGLFVRRQDRTRSENRALPRFTNVYVKNLPKEIDDGELKKTFGKYGDISSAVVMKDESGSSKCFGFVNYEKSEDAAVAVEKMNGISLGENVLFVGKAQKKSEREEELKRKHEQEKLQGSNLYVKNLDDSVDDEKLKEMFSEYGNVTSSKVMINSGGLSRGFGFVAYSIPEEASKAMNEMNGKMIGMKPLYVALAQRKEERRNHLQTKFSNMRTNGTMTPIPMPGFHHHPAGGAMAGPPHHQMYRGQNGQGLMPSQPMGYGYQLQFMPRPRSGPANFVMPYPLHRQNQHGPRVGFRRGTTNMQQQQHFQQQQVCNQNTSSGMRYLGGAGNMRGMEVAVPQGMISLPLGASAISQNASQALQEPSPLPISKLTSALALASPAKHPQMLGEQLFPLVEKQEPVHTAKVTGMLLEMDQAEILHLLEAPEALKTKVSEALIALRLSANPPAVSSA</sequence>
<dbReference type="GO" id="GO:0006417">
    <property type="term" value="P:regulation of translation"/>
    <property type="evidence" value="ECO:0007669"/>
    <property type="project" value="UniProtKB-KW"/>
</dbReference>
<dbReference type="InterPro" id="IPR012677">
    <property type="entry name" value="Nucleotide-bd_a/b_plait_sf"/>
</dbReference>
<dbReference type="SUPFAM" id="SSF54928">
    <property type="entry name" value="RNA-binding domain, RBD"/>
    <property type="match status" value="2"/>
</dbReference>
<dbReference type="AlphaFoldDB" id="A0A3P6D6T7"/>
<dbReference type="Gene3D" id="3.30.70.330">
    <property type="match status" value="4"/>
</dbReference>
<dbReference type="FunFam" id="3.30.70.330:FF:000648">
    <property type="entry name" value="Polyadenylate-binding protein"/>
    <property type="match status" value="1"/>
</dbReference>
<gene>
    <name evidence="14" type="ORF">BOLC2T08957H</name>
</gene>
<feature type="domain" description="RRM" evidence="12">
    <location>
        <begin position="323"/>
        <end position="400"/>
    </location>
</feature>
<dbReference type="Pfam" id="PF00076">
    <property type="entry name" value="RRM_1"/>
    <property type="match status" value="4"/>
</dbReference>
<dbReference type="PRINTS" id="PR00961">
    <property type="entry name" value="HUDSXLRNA"/>
</dbReference>
<dbReference type="InterPro" id="IPR006515">
    <property type="entry name" value="PABP_1234"/>
</dbReference>
<dbReference type="Gene3D" id="1.10.1900.10">
    <property type="entry name" value="c-terminal domain of poly(a) binding protein"/>
    <property type="match status" value="1"/>
</dbReference>
<keyword evidence="5" id="KW-0677">Repeat</keyword>
<protein>
    <recommendedName>
        <fullName evidence="11">Polyadenylate-binding protein</fullName>
        <shortName evidence="11">PABP</shortName>
    </recommendedName>
</protein>
<keyword evidence="7 10" id="KW-0694">RNA-binding</keyword>
<evidence type="ECO:0000256" key="9">
    <source>
        <dbReference type="ARBA" id="ARBA00054110"/>
    </source>
</evidence>
<organism evidence="14">
    <name type="scientific">Brassica oleracea</name>
    <name type="common">Wild cabbage</name>
    <dbReference type="NCBI Taxonomy" id="3712"/>
    <lineage>
        <taxon>Eukaryota</taxon>
        <taxon>Viridiplantae</taxon>
        <taxon>Streptophyta</taxon>
        <taxon>Embryophyta</taxon>
        <taxon>Tracheophyta</taxon>
        <taxon>Spermatophyta</taxon>
        <taxon>Magnoliopsida</taxon>
        <taxon>eudicotyledons</taxon>
        <taxon>Gunneridae</taxon>
        <taxon>Pentapetalae</taxon>
        <taxon>rosids</taxon>
        <taxon>malvids</taxon>
        <taxon>Brassicales</taxon>
        <taxon>Brassicaceae</taxon>
        <taxon>Brassiceae</taxon>
        <taxon>Brassica</taxon>
    </lineage>
</organism>